<evidence type="ECO:0000256" key="1">
    <source>
        <dbReference type="SAM" id="MobiDB-lite"/>
    </source>
</evidence>
<dbReference type="Proteomes" id="UP001054811">
    <property type="component" value="Chromosome"/>
</dbReference>
<protein>
    <submittedName>
        <fullName evidence="2">Uncharacterized protein</fullName>
    </submittedName>
</protein>
<gene>
    <name evidence="2" type="ORF">L2X98_28495</name>
</gene>
<reference evidence="2" key="1">
    <citation type="submission" date="2022-01" db="EMBL/GenBank/DDBJ databases">
        <title>Microbacterium eymi and Microbacterium rhizovicinus sp. nov., isolated from the rhizospheric soil of Elymus tsukushiensis, a plant native to the Dokdo Islands, Republic of Korea.</title>
        <authorList>
            <person name="Hwang Y.J."/>
        </authorList>
    </citation>
    <scope>NUCLEOTIDE SEQUENCE</scope>
    <source>
        <strain evidence="2">KUDC0405</strain>
    </source>
</reference>
<proteinExistence type="predicted"/>
<evidence type="ECO:0000313" key="2">
    <source>
        <dbReference type="EMBL" id="UUT34494.1"/>
    </source>
</evidence>
<dbReference type="RefSeq" id="WP_259611017.1">
    <property type="nucleotide sequence ID" value="NZ_CP091139.2"/>
</dbReference>
<accession>A0ABY5NH88</accession>
<evidence type="ECO:0000313" key="3">
    <source>
        <dbReference type="Proteomes" id="UP001054811"/>
    </source>
</evidence>
<sequence>MMKRVFCSQAALLVLGQGRDRHLIDGLDLLLDLQIVQDARRRPDQVIESGAGVGVALRDHRGADHRSGHDRIPHDGHLDPGVLVRDGPDPLLEFITRATMSAACVSPPRNR</sequence>
<dbReference type="EMBL" id="CP091139">
    <property type="protein sequence ID" value="UUT34494.1"/>
    <property type="molecule type" value="Genomic_DNA"/>
</dbReference>
<feature type="compositionally biased region" description="Basic and acidic residues" evidence="1">
    <location>
        <begin position="62"/>
        <end position="78"/>
    </location>
</feature>
<name>A0ABY5NH88_9MICO</name>
<feature type="region of interest" description="Disordered" evidence="1">
    <location>
        <begin position="62"/>
        <end position="81"/>
    </location>
</feature>
<keyword evidence="3" id="KW-1185">Reference proteome</keyword>
<organism evidence="2 3">
    <name type="scientific">Microbacterium elymi</name>
    <dbReference type="NCBI Taxonomy" id="2909587"/>
    <lineage>
        <taxon>Bacteria</taxon>
        <taxon>Bacillati</taxon>
        <taxon>Actinomycetota</taxon>
        <taxon>Actinomycetes</taxon>
        <taxon>Micrococcales</taxon>
        <taxon>Microbacteriaceae</taxon>
        <taxon>Microbacterium</taxon>
    </lineage>
</organism>